<dbReference type="Pfam" id="PF07883">
    <property type="entry name" value="Cupin_2"/>
    <property type="match status" value="1"/>
</dbReference>
<dbReference type="SMART" id="SM00342">
    <property type="entry name" value="HTH_ARAC"/>
    <property type="match status" value="1"/>
</dbReference>
<organism evidence="5 6">
    <name type="scientific">Flagellimonas spongiicola</name>
    <dbReference type="NCBI Taxonomy" id="2942208"/>
    <lineage>
        <taxon>Bacteria</taxon>
        <taxon>Pseudomonadati</taxon>
        <taxon>Bacteroidota</taxon>
        <taxon>Flavobacteriia</taxon>
        <taxon>Flavobacteriales</taxon>
        <taxon>Flavobacteriaceae</taxon>
        <taxon>Flagellimonas</taxon>
    </lineage>
</organism>
<dbReference type="InterPro" id="IPR014710">
    <property type="entry name" value="RmlC-like_jellyroll"/>
</dbReference>
<dbReference type="Gene3D" id="2.60.120.10">
    <property type="entry name" value="Jelly Rolls"/>
    <property type="match status" value="1"/>
</dbReference>
<dbReference type="InterPro" id="IPR018060">
    <property type="entry name" value="HTH_AraC"/>
</dbReference>
<comment type="caution">
    <text evidence="5">The sequence shown here is derived from an EMBL/GenBank/DDBJ whole genome shotgun (WGS) entry which is preliminary data.</text>
</comment>
<feature type="domain" description="HTH araC/xylS-type" evidence="4">
    <location>
        <begin position="179"/>
        <end position="278"/>
    </location>
</feature>
<name>A0ABT0PQT3_9FLAO</name>
<dbReference type="InterPro" id="IPR013096">
    <property type="entry name" value="Cupin_2"/>
</dbReference>
<gene>
    <name evidence="5" type="ORF">M3P19_06110</name>
</gene>
<dbReference type="PANTHER" id="PTHR43280">
    <property type="entry name" value="ARAC-FAMILY TRANSCRIPTIONAL REGULATOR"/>
    <property type="match status" value="1"/>
</dbReference>
<accession>A0ABT0PQT3</accession>
<keyword evidence="2" id="KW-0238">DNA-binding</keyword>
<keyword evidence="1" id="KW-0805">Transcription regulation</keyword>
<proteinExistence type="predicted"/>
<dbReference type="PROSITE" id="PS00041">
    <property type="entry name" value="HTH_ARAC_FAMILY_1"/>
    <property type="match status" value="1"/>
</dbReference>
<keyword evidence="3" id="KW-0804">Transcription</keyword>
<dbReference type="InterPro" id="IPR009057">
    <property type="entry name" value="Homeodomain-like_sf"/>
</dbReference>
<dbReference type="SUPFAM" id="SSF46689">
    <property type="entry name" value="Homeodomain-like"/>
    <property type="match status" value="2"/>
</dbReference>
<evidence type="ECO:0000313" key="6">
    <source>
        <dbReference type="Proteomes" id="UP001203607"/>
    </source>
</evidence>
<reference evidence="5 6" key="1">
    <citation type="submission" date="2022-05" db="EMBL/GenBank/DDBJ databases">
        <authorList>
            <person name="Park J.-S."/>
        </authorList>
    </citation>
    <scope>NUCLEOTIDE SEQUENCE [LARGE SCALE GENOMIC DNA]</scope>
    <source>
        <strain evidence="5 6">2012CJ35-5</strain>
    </source>
</reference>
<dbReference type="Gene3D" id="1.10.10.60">
    <property type="entry name" value="Homeodomain-like"/>
    <property type="match status" value="2"/>
</dbReference>
<dbReference type="SUPFAM" id="SSF51182">
    <property type="entry name" value="RmlC-like cupins"/>
    <property type="match status" value="1"/>
</dbReference>
<keyword evidence="6" id="KW-1185">Reference proteome</keyword>
<evidence type="ECO:0000256" key="1">
    <source>
        <dbReference type="ARBA" id="ARBA00023015"/>
    </source>
</evidence>
<evidence type="ECO:0000256" key="3">
    <source>
        <dbReference type="ARBA" id="ARBA00023163"/>
    </source>
</evidence>
<evidence type="ECO:0000256" key="2">
    <source>
        <dbReference type="ARBA" id="ARBA00023125"/>
    </source>
</evidence>
<dbReference type="EMBL" id="JAMFMA010000001">
    <property type="protein sequence ID" value="MCL6273576.1"/>
    <property type="molecule type" value="Genomic_DNA"/>
</dbReference>
<sequence>MKVYSFKIPKKPGANIVVQKDEGKAFYDKLHQHEEIQISYMLKGNGKLIVGDSVYSFSSGNYFVIGSRIPHLFKSAIDQEKVEMHSVFFSLDSFGASFFDLQEMDELRPFFKFANTGFKLRDANAALAQTMERMFGQSNFYRFVSLMSILKEMSQMQKERLSVFVHSKDLSLDHGERLRTVFDFVMANFHQTITLDKIAKLVHMTPNAFCRFFKQRTNKTFFSFLNEIRVEHVCQILMEKKDISIIEAANSSGFNSISNFNKTFKDIKGTSPTKYLNDIA</sequence>
<evidence type="ECO:0000259" key="4">
    <source>
        <dbReference type="PROSITE" id="PS01124"/>
    </source>
</evidence>
<protein>
    <submittedName>
        <fullName evidence="5">AraC family transcriptional regulator</fullName>
    </submittedName>
</protein>
<dbReference type="RefSeq" id="WP_249656748.1">
    <property type="nucleotide sequence ID" value="NZ_JAMFMA010000001.1"/>
</dbReference>
<dbReference type="InterPro" id="IPR011051">
    <property type="entry name" value="RmlC_Cupin_sf"/>
</dbReference>
<dbReference type="Proteomes" id="UP001203607">
    <property type="component" value="Unassembled WGS sequence"/>
</dbReference>
<dbReference type="InterPro" id="IPR018062">
    <property type="entry name" value="HTH_AraC-typ_CS"/>
</dbReference>
<dbReference type="PROSITE" id="PS01124">
    <property type="entry name" value="HTH_ARAC_FAMILY_2"/>
    <property type="match status" value="1"/>
</dbReference>
<evidence type="ECO:0000313" key="5">
    <source>
        <dbReference type="EMBL" id="MCL6273576.1"/>
    </source>
</evidence>
<dbReference type="Pfam" id="PF12833">
    <property type="entry name" value="HTH_18"/>
    <property type="match status" value="1"/>
</dbReference>
<dbReference type="PANTHER" id="PTHR43280:SF27">
    <property type="entry name" value="TRANSCRIPTIONAL REGULATOR MTLR"/>
    <property type="match status" value="1"/>
</dbReference>